<feature type="domain" description="GAF" evidence="1">
    <location>
        <begin position="235"/>
        <end position="382"/>
    </location>
</feature>
<protein>
    <submittedName>
        <fullName evidence="2">GAF domain-containing protein</fullName>
    </submittedName>
</protein>
<comment type="caution">
    <text evidence="2">The sequence shown here is derived from an EMBL/GenBank/DDBJ whole genome shotgun (WGS) entry which is preliminary data.</text>
</comment>
<proteinExistence type="predicted"/>
<dbReference type="Gene3D" id="3.30.450.40">
    <property type="match status" value="1"/>
</dbReference>
<evidence type="ECO:0000259" key="1">
    <source>
        <dbReference type="Pfam" id="PF13185"/>
    </source>
</evidence>
<dbReference type="EMBL" id="VGIY01000502">
    <property type="protein sequence ID" value="MBM3318825.1"/>
    <property type="molecule type" value="Genomic_DNA"/>
</dbReference>
<accession>A0A938BRZ2</accession>
<dbReference type="InterPro" id="IPR029016">
    <property type="entry name" value="GAF-like_dom_sf"/>
</dbReference>
<dbReference type="SUPFAM" id="SSF55781">
    <property type="entry name" value="GAF domain-like"/>
    <property type="match status" value="1"/>
</dbReference>
<dbReference type="InterPro" id="IPR003018">
    <property type="entry name" value="GAF"/>
</dbReference>
<reference evidence="2" key="1">
    <citation type="submission" date="2019-03" db="EMBL/GenBank/DDBJ databases">
        <title>Lake Tanganyika Metagenome-Assembled Genomes (MAGs).</title>
        <authorList>
            <person name="Tran P."/>
        </authorList>
    </citation>
    <scope>NUCLEOTIDE SEQUENCE</scope>
    <source>
        <strain evidence="2">M_DeepCast_400m_m2_100</strain>
    </source>
</reference>
<dbReference type="Pfam" id="PF13185">
    <property type="entry name" value="GAF_2"/>
    <property type="match status" value="1"/>
</dbReference>
<gene>
    <name evidence="2" type="ORF">FJY75_13330</name>
</gene>
<sequence length="493" mass="54381">MPTAMTTEQDQRALRLFERAQRIFGRLDDLPALLDLVAQTLVKMLEEIEPAQANAAHVWGAAGLISRRPGAGVFRPLRLKGRPDPEELRSFAEHVGPGDSRHPTGLMGWSAARRMVALRRGAEWFVADRDDEHDRWAGLRAATAGEAEEMKTAAIAAYRSVSSQLAVPVLDPEIRGQARPRPPFGILSVESDERLGDDFCRQMIAFAGSIGYPMMAALRWRDLRRLSRELTFPLTRATLARRLLDALLPYLPGGKRRGFVALHDVRQEGRLLIEALTEEDLAEGTLAEFRGRRLSLGSDEGIWGQAVRTRRGQYLPDLPRLSPASRGPYWPDSQSLLAVPLITGDGQDCLGLIGLESGETSFAFSTQDQGFFETMAALAAIAAAGLRDPRLECPEAIHIPALLQRLRCEGLGDVPDDQIVRLNSICRALIKHRFAFGKAAEETRLSVHVLREYTSRSPRIIDVEALRGIAARQAESPRWAAGEAASRETEAIG</sequence>
<dbReference type="Proteomes" id="UP000748308">
    <property type="component" value="Unassembled WGS sequence"/>
</dbReference>
<dbReference type="AlphaFoldDB" id="A0A938BRZ2"/>
<organism evidence="2 3">
    <name type="scientific">Eiseniibacteriota bacterium</name>
    <dbReference type="NCBI Taxonomy" id="2212470"/>
    <lineage>
        <taxon>Bacteria</taxon>
        <taxon>Candidatus Eiseniibacteriota</taxon>
    </lineage>
</organism>
<evidence type="ECO:0000313" key="2">
    <source>
        <dbReference type="EMBL" id="MBM3318825.1"/>
    </source>
</evidence>
<evidence type="ECO:0000313" key="3">
    <source>
        <dbReference type="Proteomes" id="UP000748308"/>
    </source>
</evidence>
<name>A0A938BRZ2_UNCEI</name>